<gene>
    <name evidence="2" type="ORF">GPUH_LOCUS4212</name>
</gene>
<dbReference type="GO" id="GO:0005801">
    <property type="term" value="C:cis-Golgi network"/>
    <property type="evidence" value="ECO:0007669"/>
    <property type="project" value="InterPro"/>
</dbReference>
<keyword evidence="3" id="KW-1185">Reference proteome</keyword>
<sequence length="72" mass="8419">MQKLNSGKFTITGQVFTQILSTIDECLRFLRSHIHYKDSAAYITKYEQCLSKYSFTSTEMLIQMTIHLPCYT</sequence>
<dbReference type="GO" id="GO:0017119">
    <property type="term" value="C:Golgi transport complex"/>
    <property type="evidence" value="ECO:0007669"/>
    <property type="project" value="TreeGrafter"/>
</dbReference>
<evidence type="ECO:0000313" key="3">
    <source>
        <dbReference type="Proteomes" id="UP000271098"/>
    </source>
</evidence>
<dbReference type="EMBL" id="UYRT01007747">
    <property type="protein sequence ID" value="VDK43309.1"/>
    <property type="molecule type" value="Genomic_DNA"/>
</dbReference>
<dbReference type="GO" id="GO:0006891">
    <property type="term" value="P:intra-Golgi vesicle-mediated transport"/>
    <property type="evidence" value="ECO:0007669"/>
    <property type="project" value="TreeGrafter"/>
</dbReference>
<accession>A0A3P6Q4B0</accession>
<dbReference type="AlphaFoldDB" id="A0A3P6Q4B0"/>
<dbReference type="GO" id="GO:0016020">
    <property type="term" value="C:membrane"/>
    <property type="evidence" value="ECO:0007669"/>
    <property type="project" value="InterPro"/>
</dbReference>
<dbReference type="PANTHER" id="PTHR13302:SF8">
    <property type="entry name" value="CONSERVED OLIGOMERIC GOLGI COMPLEX SUBUNIT 3"/>
    <property type="match status" value="1"/>
</dbReference>
<feature type="domain" description="Conserved oligomeric Golgi complex subunit 3 N-terminal" evidence="1">
    <location>
        <begin position="1"/>
        <end position="52"/>
    </location>
</feature>
<dbReference type="OrthoDB" id="296793at2759"/>
<evidence type="ECO:0000313" key="2">
    <source>
        <dbReference type="EMBL" id="VDK43309.1"/>
    </source>
</evidence>
<feature type="non-terminal residue" evidence="2">
    <location>
        <position position="72"/>
    </location>
</feature>
<dbReference type="PANTHER" id="PTHR13302">
    <property type="entry name" value="CONSERVED OLIGOMERIC GOLGI COMPLEX COMPONENT 3"/>
    <property type="match status" value="1"/>
</dbReference>
<dbReference type="InterPro" id="IPR048320">
    <property type="entry name" value="COG3_N"/>
</dbReference>
<dbReference type="GO" id="GO:0007030">
    <property type="term" value="P:Golgi organization"/>
    <property type="evidence" value="ECO:0007669"/>
    <property type="project" value="TreeGrafter"/>
</dbReference>
<dbReference type="Pfam" id="PF04136">
    <property type="entry name" value="COG3_N"/>
    <property type="match status" value="1"/>
</dbReference>
<dbReference type="Proteomes" id="UP000271098">
    <property type="component" value="Unassembled WGS sequence"/>
</dbReference>
<name>A0A3P6Q4B0_9BILA</name>
<protein>
    <recommendedName>
        <fullName evidence="1">Conserved oligomeric Golgi complex subunit 3 N-terminal domain-containing protein</fullName>
    </recommendedName>
</protein>
<dbReference type="InterPro" id="IPR007265">
    <property type="entry name" value="COG_su3"/>
</dbReference>
<reference evidence="2 3" key="1">
    <citation type="submission" date="2018-11" db="EMBL/GenBank/DDBJ databases">
        <authorList>
            <consortium name="Pathogen Informatics"/>
        </authorList>
    </citation>
    <scope>NUCLEOTIDE SEQUENCE [LARGE SCALE GENOMIC DNA]</scope>
</reference>
<proteinExistence type="predicted"/>
<dbReference type="GO" id="GO:0006886">
    <property type="term" value="P:intracellular protein transport"/>
    <property type="evidence" value="ECO:0007669"/>
    <property type="project" value="InterPro"/>
</dbReference>
<organism evidence="2 3">
    <name type="scientific">Gongylonema pulchrum</name>
    <dbReference type="NCBI Taxonomy" id="637853"/>
    <lineage>
        <taxon>Eukaryota</taxon>
        <taxon>Metazoa</taxon>
        <taxon>Ecdysozoa</taxon>
        <taxon>Nematoda</taxon>
        <taxon>Chromadorea</taxon>
        <taxon>Rhabditida</taxon>
        <taxon>Spirurina</taxon>
        <taxon>Spiruromorpha</taxon>
        <taxon>Spiruroidea</taxon>
        <taxon>Gongylonematidae</taxon>
        <taxon>Gongylonema</taxon>
    </lineage>
</organism>
<evidence type="ECO:0000259" key="1">
    <source>
        <dbReference type="Pfam" id="PF04136"/>
    </source>
</evidence>